<dbReference type="EMBL" id="JAJHUN010000007">
    <property type="protein sequence ID" value="KAJ4155124.1"/>
    <property type="molecule type" value="Genomic_DNA"/>
</dbReference>
<dbReference type="Proteomes" id="UP001144673">
    <property type="component" value="Chromosome 6"/>
</dbReference>
<sequence>MWEHNSRFPRLPARTAPPTTSWRPAKGPKISTITSLPVSAFGWQLETSEQRCTLWATLPTFDDVGSDTWDKTLKRE</sequence>
<gene>
    <name evidence="2" type="ORF">LMH87_000388</name>
</gene>
<feature type="region of interest" description="Disordered" evidence="1">
    <location>
        <begin position="1"/>
        <end position="28"/>
    </location>
</feature>
<protein>
    <submittedName>
        <fullName evidence="2">Uncharacterized protein</fullName>
    </submittedName>
</protein>
<reference evidence="2" key="1">
    <citation type="journal article" date="2023" name="Access Microbiol">
        <title>De-novo genome assembly for Akanthomyces muscarius, a biocontrol agent of insect agricultural pests.</title>
        <authorList>
            <person name="Erdos Z."/>
            <person name="Studholme D.J."/>
            <person name="Raymond B."/>
            <person name="Sharma M."/>
        </authorList>
    </citation>
    <scope>NUCLEOTIDE SEQUENCE</scope>
    <source>
        <strain evidence="2">Ve6</strain>
    </source>
</reference>
<feature type="compositionally biased region" description="Low complexity" evidence="1">
    <location>
        <begin position="9"/>
        <end position="20"/>
    </location>
</feature>
<dbReference type="KEGG" id="amus:LMH87_000388"/>
<dbReference type="RefSeq" id="XP_056055248.1">
    <property type="nucleotide sequence ID" value="XM_056198284.1"/>
</dbReference>
<dbReference type="AlphaFoldDB" id="A0A9W8QFC4"/>
<name>A0A9W8QFC4_AKAMU</name>
<evidence type="ECO:0000256" key="1">
    <source>
        <dbReference type="SAM" id="MobiDB-lite"/>
    </source>
</evidence>
<dbReference type="GeneID" id="80887547"/>
<accession>A0A9W8QFC4</accession>
<proteinExistence type="predicted"/>
<comment type="caution">
    <text evidence="2">The sequence shown here is derived from an EMBL/GenBank/DDBJ whole genome shotgun (WGS) entry which is preliminary data.</text>
</comment>
<evidence type="ECO:0000313" key="3">
    <source>
        <dbReference type="Proteomes" id="UP001144673"/>
    </source>
</evidence>
<organism evidence="2 3">
    <name type="scientific">Akanthomyces muscarius</name>
    <name type="common">Entomopathogenic fungus</name>
    <name type="synonym">Lecanicillium muscarium</name>
    <dbReference type="NCBI Taxonomy" id="2231603"/>
    <lineage>
        <taxon>Eukaryota</taxon>
        <taxon>Fungi</taxon>
        <taxon>Dikarya</taxon>
        <taxon>Ascomycota</taxon>
        <taxon>Pezizomycotina</taxon>
        <taxon>Sordariomycetes</taxon>
        <taxon>Hypocreomycetidae</taxon>
        <taxon>Hypocreales</taxon>
        <taxon>Cordycipitaceae</taxon>
        <taxon>Akanthomyces</taxon>
    </lineage>
</organism>
<evidence type="ECO:0000313" key="2">
    <source>
        <dbReference type="EMBL" id="KAJ4155124.1"/>
    </source>
</evidence>
<keyword evidence="3" id="KW-1185">Reference proteome</keyword>